<evidence type="ECO:0000313" key="2">
    <source>
        <dbReference type="Proteomes" id="UP001183388"/>
    </source>
</evidence>
<dbReference type="EMBL" id="JAVREN010000030">
    <property type="protein sequence ID" value="MDT0309039.1"/>
    <property type="molecule type" value="Genomic_DNA"/>
</dbReference>
<protein>
    <submittedName>
        <fullName evidence="1">Uncharacterized protein</fullName>
    </submittedName>
</protein>
<name>A0ABU2LBU9_9ACTN</name>
<accession>A0ABU2LBU9</accession>
<keyword evidence="2" id="KW-1185">Reference proteome</keyword>
<sequence length="48" mass="5235">MCRPLAETVTDTWAWLNAGGTPVPNPRWAEHGLPPEKEAAILAALPER</sequence>
<evidence type="ECO:0000313" key="1">
    <source>
        <dbReference type="EMBL" id="MDT0309039.1"/>
    </source>
</evidence>
<gene>
    <name evidence="1" type="ORF">RM780_19035</name>
</gene>
<comment type="caution">
    <text evidence="1">The sequence shown here is derived from an EMBL/GenBank/DDBJ whole genome shotgun (WGS) entry which is preliminary data.</text>
</comment>
<organism evidence="1 2">
    <name type="scientific">Streptomyces boetiae</name>
    <dbReference type="NCBI Taxonomy" id="3075541"/>
    <lineage>
        <taxon>Bacteria</taxon>
        <taxon>Bacillati</taxon>
        <taxon>Actinomycetota</taxon>
        <taxon>Actinomycetes</taxon>
        <taxon>Kitasatosporales</taxon>
        <taxon>Streptomycetaceae</taxon>
        <taxon>Streptomyces</taxon>
    </lineage>
</organism>
<reference evidence="2" key="1">
    <citation type="submission" date="2023-07" db="EMBL/GenBank/DDBJ databases">
        <title>30 novel species of actinomycetes from the DSMZ collection.</title>
        <authorList>
            <person name="Nouioui I."/>
        </authorList>
    </citation>
    <scope>NUCLEOTIDE SEQUENCE [LARGE SCALE GENOMIC DNA]</scope>
    <source>
        <strain evidence="2">DSM 44917</strain>
    </source>
</reference>
<dbReference type="Proteomes" id="UP001183388">
    <property type="component" value="Unassembled WGS sequence"/>
</dbReference>
<proteinExistence type="predicted"/>
<dbReference type="RefSeq" id="WP_311631993.1">
    <property type="nucleotide sequence ID" value="NZ_JAVREN010000030.1"/>
</dbReference>